<evidence type="ECO:0000259" key="8">
    <source>
        <dbReference type="Pfam" id="PF09335"/>
    </source>
</evidence>
<evidence type="ECO:0000256" key="3">
    <source>
        <dbReference type="ARBA" id="ARBA00022475"/>
    </source>
</evidence>
<keyword evidence="5 7" id="KW-1133">Transmembrane helix</keyword>
<evidence type="ECO:0000313" key="10">
    <source>
        <dbReference type="Proteomes" id="UP000526033"/>
    </source>
</evidence>
<feature type="transmembrane region" description="Helical" evidence="7">
    <location>
        <begin position="12"/>
        <end position="33"/>
    </location>
</feature>
<dbReference type="AlphaFoldDB" id="A0A7X9DJM4"/>
<feature type="transmembrane region" description="Helical" evidence="7">
    <location>
        <begin position="174"/>
        <end position="195"/>
    </location>
</feature>
<dbReference type="Pfam" id="PF09335">
    <property type="entry name" value="VTT_dom"/>
    <property type="match status" value="1"/>
</dbReference>
<accession>A0A7X9DJM4</accession>
<keyword evidence="4 7" id="KW-0812">Transmembrane</keyword>
<keyword evidence="6 7" id="KW-0472">Membrane</keyword>
<keyword evidence="3 7" id="KW-1003">Cell membrane</keyword>
<feature type="domain" description="VTT" evidence="8">
    <location>
        <begin position="33"/>
        <end position="160"/>
    </location>
</feature>
<evidence type="ECO:0000256" key="6">
    <source>
        <dbReference type="ARBA" id="ARBA00023136"/>
    </source>
</evidence>
<evidence type="ECO:0000256" key="1">
    <source>
        <dbReference type="ARBA" id="ARBA00004651"/>
    </source>
</evidence>
<dbReference type="InterPro" id="IPR032816">
    <property type="entry name" value="VTT_dom"/>
</dbReference>
<feature type="transmembrane region" description="Helical" evidence="7">
    <location>
        <begin position="45"/>
        <end position="69"/>
    </location>
</feature>
<dbReference type="PANTHER" id="PTHR30353">
    <property type="entry name" value="INNER MEMBRANE PROTEIN DEDA-RELATED"/>
    <property type="match status" value="1"/>
</dbReference>
<organism evidence="9 10">
    <name type="scientific">candidate division WWE3 bacterium</name>
    <dbReference type="NCBI Taxonomy" id="2053526"/>
    <lineage>
        <taxon>Bacteria</taxon>
        <taxon>Katanobacteria</taxon>
    </lineage>
</organism>
<evidence type="ECO:0000256" key="2">
    <source>
        <dbReference type="ARBA" id="ARBA00010792"/>
    </source>
</evidence>
<protein>
    <submittedName>
        <fullName evidence="9">DedA family protein</fullName>
    </submittedName>
</protein>
<dbReference type="GO" id="GO:0005886">
    <property type="term" value="C:plasma membrane"/>
    <property type="evidence" value="ECO:0007669"/>
    <property type="project" value="UniProtKB-SubCell"/>
</dbReference>
<evidence type="ECO:0000313" key="9">
    <source>
        <dbReference type="EMBL" id="NMB69675.1"/>
    </source>
</evidence>
<reference evidence="9 10" key="1">
    <citation type="journal article" date="2020" name="Biotechnol. Biofuels">
        <title>New insights from the biogas microbiome by comprehensive genome-resolved metagenomics of nearly 1600 species originating from multiple anaerobic digesters.</title>
        <authorList>
            <person name="Campanaro S."/>
            <person name="Treu L."/>
            <person name="Rodriguez-R L.M."/>
            <person name="Kovalovszki A."/>
            <person name="Ziels R.M."/>
            <person name="Maus I."/>
            <person name="Zhu X."/>
            <person name="Kougias P.G."/>
            <person name="Basile A."/>
            <person name="Luo G."/>
            <person name="Schluter A."/>
            <person name="Konstantinidis K.T."/>
            <person name="Angelidaki I."/>
        </authorList>
    </citation>
    <scope>NUCLEOTIDE SEQUENCE [LARGE SCALE GENOMIC DNA]</scope>
    <source>
        <strain evidence="9">AS27yjCOA_165</strain>
    </source>
</reference>
<comment type="caution">
    <text evidence="9">The sequence shown here is derived from an EMBL/GenBank/DDBJ whole genome shotgun (WGS) entry which is preliminary data.</text>
</comment>
<dbReference type="InterPro" id="IPR032818">
    <property type="entry name" value="DedA-like"/>
</dbReference>
<dbReference type="PANTHER" id="PTHR30353:SF0">
    <property type="entry name" value="TRANSMEMBRANE PROTEIN"/>
    <property type="match status" value="1"/>
</dbReference>
<evidence type="ECO:0000256" key="4">
    <source>
        <dbReference type="ARBA" id="ARBA00022692"/>
    </source>
</evidence>
<sequence>MSGDLKSFVEAIGLVGVYIVTFSESGLLVGFFLPGDSLLFTAGFLASPAIGLFKIWPLVLGAWIAAVLGDNVGYEFGKRAGKSLFKREKSLFFNPSNVLKAQAFYDKHGGKAITLARFIPVVRTFAPIVAGIGHMDHKRFTFFNFIGGTVWVWGMTWAGYFLGKIIPEDKIDHYLLPIVFGIILLSVLPPLYHLYKENKKAWYQKLSDKLVVWFKYKI</sequence>
<dbReference type="Proteomes" id="UP000526033">
    <property type="component" value="Unassembled WGS sequence"/>
</dbReference>
<evidence type="ECO:0000256" key="7">
    <source>
        <dbReference type="RuleBase" id="RU367016"/>
    </source>
</evidence>
<feature type="transmembrane region" description="Helical" evidence="7">
    <location>
        <begin position="142"/>
        <end position="162"/>
    </location>
</feature>
<comment type="similarity">
    <text evidence="2 7">Belongs to the DedA family.</text>
</comment>
<evidence type="ECO:0000256" key="5">
    <source>
        <dbReference type="ARBA" id="ARBA00022989"/>
    </source>
</evidence>
<proteinExistence type="inferred from homology"/>
<gene>
    <name evidence="9" type="ORF">GYA27_00525</name>
</gene>
<name>A0A7X9DJM4_UNCKA</name>
<dbReference type="EMBL" id="JAAZNL010000004">
    <property type="protein sequence ID" value="NMB69675.1"/>
    <property type="molecule type" value="Genomic_DNA"/>
</dbReference>
<comment type="subcellular location">
    <subcellularLocation>
        <location evidence="1 7">Cell membrane</location>
        <topology evidence="1 7">Multi-pass membrane protein</topology>
    </subcellularLocation>
</comment>